<dbReference type="InterPro" id="IPR018839">
    <property type="entry name" value="Tscrpt-silencing_Clr2_C"/>
</dbReference>
<organism evidence="3 4">
    <name type="scientific">Sporisorium reilianum (strain SRZ2)</name>
    <name type="common">Maize head smut fungus</name>
    <dbReference type="NCBI Taxonomy" id="999809"/>
    <lineage>
        <taxon>Eukaryota</taxon>
        <taxon>Fungi</taxon>
        <taxon>Dikarya</taxon>
        <taxon>Basidiomycota</taxon>
        <taxon>Ustilaginomycotina</taxon>
        <taxon>Ustilaginomycetes</taxon>
        <taxon>Ustilaginales</taxon>
        <taxon>Ustilaginaceae</taxon>
        <taxon>Sporisorium</taxon>
    </lineage>
</organism>
<feature type="region of interest" description="Disordered" evidence="1">
    <location>
        <begin position="724"/>
        <end position="751"/>
    </location>
</feature>
<feature type="domain" description="WW" evidence="2">
    <location>
        <begin position="814"/>
        <end position="848"/>
    </location>
</feature>
<dbReference type="PANTHER" id="PTHR38046:SF1">
    <property type="entry name" value="CRYPTIC LOCI REGULATOR 2"/>
    <property type="match status" value="1"/>
</dbReference>
<dbReference type="InterPro" id="IPR036020">
    <property type="entry name" value="WW_dom_sf"/>
</dbReference>
<dbReference type="CDD" id="cd00201">
    <property type="entry name" value="WW"/>
    <property type="match status" value="1"/>
</dbReference>
<proteinExistence type="predicted"/>
<dbReference type="OrthoDB" id="2421327at2759"/>
<dbReference type="SUPFAM" id="SSF51045">
    <property type="entry name" value="WW domain"/>
    <property type="match status" value="1"/>
</dbReference>
<feature type="region of interest" description="Disordered" evidence="1">
    <location>
        <begin position="154"/>
        <end position="201"/>
    </location>
</feature>
<protein>
    <recommendedName>
        <fullName evidence="2">WW domain-containing protein</fullName>
    </recommendedName>
</protein>
<evidence type="ECO:0000313" key="4">
    <source>
        <dbReference type="Proteomes" id="UP000008867"/>
    </source>
</evidence>
<dbReference type="SMART" id="SM00456">
    <property type="entry name" value="WW"/>
    <property type="match status" value="1"/>
</dbReference>
<gene>
    <name evidence="3" type="ORF">sr14330</name>
</gene>
<feature type="region of interest" description="Disordered" evidence="1">
    <location>
        <begin position="774"/>
        <end position="828"/>
    </location>
</feature>
<dbReference type="EMBL" id="FQ311473">
    <property type="protein sequence ID" value="CBQ73737.1"/>
    <property type="molecule type" value="Genomic_DNA"/>
</dbReference>
<dbReference type="PROSITE" id="PS01159">
    <property type="entry name" value="WW_DOMAIN_1"/>
    <property type="match status" value="1"/>
</dbReference>
<dbReference type="InterPro" id="IPR031915">
    <property type="entry name" value="Clr2_N"/>
</dbReference>
<keyword evidence="4" id="KW-1185">Reference proteome</keyword>
<dbReference type="GO" id="GO:0030466">
    <property type="term" value="P:silent mating-type cassette heterochromatin formation"/>
    <property type="evidence" value="ECO:0007669"/>
    <property type="project" value="TreeGrafter"/>
</dbReference>
<feature type="compositionally biased region" description="Low complexity" evidence="1">
    <location>
        <begin position="774"/>
        <end position="798"/>
    </location>
</feature>
<accession>E7A2N0</accession>
<evidence type="ECO:0000313" key="3">
    <source>
        <dbReference type="EMBL" id="CBQ73737.1"/>
    </source>
</evidence>
<dbReference type="PANTHER" id="PTHR38046">
    <property type="entry name" value="CRYPTIC LOCI REGULATOR 2"/>
    <property type="match status" value="1"/>
</dbReference>
<evidence type="ECO:0000256" key="1">
    <source>
        <dbReference type="SAM" id="MobiDB-lite"/>
    </source>
</evidence>
<sequence length="848" mass="92358">MLSPREVAEDESIFRPDGFIKFPRSDGDPTYGPPNTAIPAKTDAEVNYYHVFKREERRHDTWRAALGEQLAQHFKLDTLSRGKAKWKLYDFPENYVFTEQRKGPAHEPRTDPYLFGSQAHRFRSTKEALDHFVWLLLDPEMNVANCRCKYCHKGPRTSTGGDGMPKKTAGVKRKGEPVSASSAAQAGRRRKSQNADGTEVPTLTSITVRGVDMKRLVPGDTIASVPQRDQEMMHELKRGEKERFRVGELVWCKLDEPVVDPTDSNRQITLWPAVIVDPAIDFTTMLGYVPDEDDNKTSLEAMSAPTRRAESPPVLGGADAIKQTMAYQITFFGTMEKARVPEASLIPYLVGSIPEEIIESNMGTQEDHPWLFKEYQYPHLNLSRQPNLPPPDYTQAIVALGFAIEASAVLRNLYNLTDAYSGSDTPQGVLRDLGANTGEGDNQPPPGMRYYQGMYFGLERIWAGDVVRLKLSRSDIKKLQQQLNATLVAETQPGAPDVVAIVLDDDGSYVLQLAAIYEDPRAPKTVRVAGEIYQIMPQAKYNAIKAGIEESIKRLDADESLDAAARQEEAKQLQARLPQPSVLHGKPGFPPMPPLPAGFVMVSLSDRLQTRIPRETTLSIGHLAGRIYPSLGMHSDGPRVAEQIKQTPTDKKLAADEDSQVELRARLSVAGLLSGCVKAMRGSSVPAWTRTASFKGALAVARENLKKVLLGELGDSDMEEAVTASPAKKSKKAAAAAAATETPSKGAAADGKAVNSVESVNGAATGTAVQQDSAAPAAAAPAPAPAPATASAPAAAAAEGAVDPDLAPATEDKPPLPPGWVPRKSRNLGSYYYVHTETKKTQWERPTM</sequence>
<dbReference type="PROSITE" id="PS50020">
    <property type="entry name" value="WW_DOMAIN_2"/>
    <property type="match status" value="1"/>
</dbReference>
<dbReference type="InterPro" id="IPR038986">
    <property type="entry name" value="Clr2"/>
</dbReference>
<name>E7A2N0_SPORE</name>
<dbReference type="GO" id="GO:0033553">
    <property type="term" value="C:rDNA heterochromatin"/>
    <property type="evidence" value="ECO:0007669"/>
    <property type="project" value="TreeGrafter"/>
</dbReference>
<evidence type="ECO:0000259" key="2">
    <source>
        <dbReference type="PROSITE" id="PS50020"/>
    </source>
</evidence>
<dbReference type="InterPro" id="IPR001202">
    <property type="entry name" value="WW_dom"/>
</dbReference>
<dbReference type="HOGENOM" id="CLU_334974_0_0_1"/>
<reference evidence="3 4" key="1">
    <citation type="journal article" date="2010" name="Science">
        <title>Pathogenicity determinants in smut fungi revealed by genome comparison.</title>
        <authorList>
            <person name="Schirawski J."/>
            <person name="Mannhaupt G."/>
            <person name="Muench K."/>
            <person name="Brefort T."/>
            <person name="Schipper K."/>
            <person name="Doehlemann G."/>
            <person name="Di Stasio M."/>
            <person name="Roessel N."/>
            <person name="Mendoza-Mendoza A."/>
            <person name="Pester D."/>
            <person name="Mueller O."/>
            <person name="Winterberg B."/>
            <person name="Meyer E."/>
            <person name="Ghareeb H."/>
            <person name="Wollenberg T."/>
            <person name="Muensterkoetter M."/>
            <person name="Wong P."/>
            <person name="Walter M."/>
            <person name="Stukenbrock E."/>
            <person name="Gueldener U."/>
            <person name="Kahmann R."/>
        </authorList>
    </citation>
    <scope>NUCLEOTIDE SEQUENCE [LARGE SCALE GENOMIC DNA]</scope>
    <source>
        <strain evidence="4">SRZ2</strain>
    </source>
</reference>
<feature type="compositionally biased region" description="Low complexity" evidence="1">
    <location>
        <begin position="724"/>
        <end position="749"/>
    </location>
</feature>
<dbReference type="Pfam" id="PF10383">
    <property type="entry name" value="Clr2"/>
    <property type="match status" value="1"/>
</dbReference>
<dbReference type="VEuPathDB" id="FungiDB:sr14330"/>
<dbReference type="eggNOG" id="ENOG502S8EX">
    <property type="taxonomic scope" value="Eukaryota"/>
</dbReference>
<dbReference type="Pfam" id="PF16761">
    <property type="entry name" value="Clr2_transil"/>
    <property type="match status" value="1"/>
</dbReference>
<dbReference type="AlphaFoldDB" id="E7A2N0"/>
<dbReference type="Gene3D" id="2.20.70.10">
    <property type="match status" value="1"/>
</dbReference>
<dbReference type="Pfam" id="PF00397">
    <property type="entry name" value="WW"/>
    <property type="match status" value="1"/>
</dbReference>
<dbReference type="Proteomes" id="UP000008867">
    <property type="component" value="Chromosome 8"/>
</dbReference>
<dbReference type="GO" id="GO:0031934">
    <property type="term" value="C:mating-type region heterochromatin"/>
    <property type="evidence" value="ECO:0007669"/>
    <property type="project" value="TreeGrafter"/>
</dbReference>
<dbReference type="GO" id="GO:0070824">
    <property type="term" value="C:SHREC complex"/>
    <property type="evidence" value="ECO:0007669"/>
    <property type="project" value="InterPro"/>
</dbReference>